<evidence type="ECO:0000256" key="1">
    <source>
        <dbReference type="ARBA" id="ARBA00022801"/>
    </source>
</evidence>
<name>A0A0K2GD95_NITMO</name>
<dbReference type="InterPro" id="IPR044651">
    <property type="entry name" value="OTSB-like"/>
</dbReference>
<dbReference type="EMBL" id="CP011801">
    <property type="protein sequence ID" value="ALA58908.1"/>
    <property type="molecule type" value="Genomic_DNA"/>
</dbReference>
<protein>
    <submittedName>
        <fullName evidence="2">Putative Trehalose-phosphatase</fullName>
        <ecNumber evidence="2">3.1.3.12</ecNumber>
    </submittedName>
</protein>
<accession>A0A0K2GD95</accession>
<evidence type="ECO:0000313" key="2">
    <source>
        <dbReference type="EMBL" id="ALA58908.1"/>
    </source>
</evidence>
<dbReference type="PANTHER" id="PTHR43768">
    <property type="entry name" value="TREHALOSE 6-PHOSPHATE PHOSPHATASE"/>
    <property type="match status" value="1"/>
</dbReference>
<dbReference type="GO" id="GO:0004805">
    <property type="term" value="F:trehalose-phosphatase activity"/>
    <property type="evidence" value="ECO:0007669"/>
    <property type="project" value="UniProtKB-EC"/>
</dbReference>
<dbReference type="Proteomes" id="UP000069205">
    <property type="component" value="Chromosome"/>
</dbReference>
<dbReference type="PATRIC" id="fig|42253.5.peg.2460"/>
<dbReference type="STRING" id="42253.NITMOv2_2495"/>
<reference evidence="2 3" key="1">
    <citation type="journal article" date="2015" name="Proc. Natl. Acad. Sci. U.S.A.">
        <title>Expanded metabolic versatility of ubiquitous nitrite-oxidizing bacteria from the genus Nitrospira.</title>
        <authorList>
            <person name="Koch H."/>
            <person name="Lucker S."/>
            <person name="Albertsen M."/>
            <person name="Kitzinger K."/>
            <person name="Herbold C."/>
            <person name="Spieck E."/>
            <person name="Nielsen P.H."/>
            <person name="Wagner M."/>
            <person name="Daims H."/>
        </authorList>
    </citation>
    <scope>NUCLEOTIDE SEQUENCE [LARGE SCALE GENOMIC DNA]</scope>
    <source>
        <strain evidence="2 3">NSP M-1</strain>
    </source>
</reference>
<sequence length="272" mass="29675">MIRHHALSPEGRRKLRSLVTQPILYGFDFDGTLAALSPDRGGVRLSHSVHEWLTELRKRAPCAVISGRSLSDLSPRINGAVRHVVGNHGLESPLTTPADLRLAEDACVAWKRALTGDAGPALAHHGVELEDKRYTLTLHYRGATKPTEVRLALTVLLNSLTPRPRLTFGHACVNALPAAHGGKGAAAFTLMRRLGLTGLFYIGDDGADEEVFALPRGVIMGIRVGHVAESQAEFYVDHQGEVEDVIRFLVHRMDRTPEAADIEQSKRAQQTG</sequence>
<dbReference type="SUPFAM" id="SSF56784">
    <property type="entry name" value="HAD-like"/>
    <property type="match status" value="1"/>
</dbReference>
<dbReference type="Gene3D" id="3.40.50.1000">
    <property type="entry name" value="HAD superfamily/HAD-like"/>
    <property type="match status" value="1"/>
</dbReference>
<dbReference type="InterPro" id="IPR003337">
    <property type="entry name" value="Trehalose_PPase"/>
</dbReference>
<keyword evidence="1 2" id="KW-0378">Hydrolase</keyword>
<dbReference type="PANTHER" id="PTHR43768:SF3">
    <property type="entry name" value="TREHALOSE 6-PHOSPHATE PHOSPHATASE"/>
    <property type="match status" value="1"/>
</dbReference>
<dbReference type="OrthoDB" id="9797743at2"/>
<dbReference type="KEGG" id="nmv:NITMOv2_2495"/>
<dbReference type="Pfam" id="PF02358">
    <property type="entry name" value="Trehalose_PPase"/>
    <property type="match status" value="1"/>
</dbReference>
<dbReference type="AlphaFoldDB" id="A0A0K2GD95"/>
<dbReference type="InterPro" id="IPR023214">
    <property type="entry name" value="HAD_sf"/>
</dbReference>
<dbReference type="GO" id="GO:0005992">
    <property type="term" value="P:trehalose biosynthetic process"/>
    <property type="evidence" value="ECO:0007669"/>
    <property type="project" value="InterPro"/>
</dbReference>
<gene>
    <name evidence="2" type="ORF">NITMOv2_2495</name>
</gene>
<dbReference type="EC" id="3.1.3.12" evidence="2"/>
<keyword evidence="3" id="KW-1185">Reference proteome</keyword>
<proteinExistence type="predicted"/>
<dbReference type="RefSeq" id="WP_053380002.1">
    <property type="nucleotide sequence ID" value="NZ_CP011801.1"/>
</dbReference>
<dbReference type="InterPro" id="IPR036412">
    <property type="entry name" value="HAD-like_sf"/>
</dbReference>
<dbReference type="Gene3D" id="3.30.70.1020">
    <property type="entry name" value="Trehalose-6-phosphate phosphatase related protein, domain 2"/>
    <property type="match status" value="1"/>
</dbReference>
<evidence type="ECO:0000313" key="3">
    <source>
        <dbReference type="Proteomes" id="UP000069205"/>
    </source>
</evidence>
<organism evidence="2 3">
    <name type="scientific">Nitrospira moscoviensis</name>
    <dbReference type="NCBI Taxonomy" id="42253"/>
    <lineage>
        <taxon>Bacteria</taxon>
        <taxon>Pseudomonadati</taxon>
        <taxon>Nitrospirota</taxon>
        <taxon>Nitrospiria</taxon>
        <taxon>Nitrospirales</taxon>
        <taxon>Nitrospiraceae</taxon>
        <taxon>Nitrospira</taxon>
    </lineage>
</organism>